<dbReference type="PANTHER" id="PTHR30290">
    <property type="entry name" value="PERIPLASMIC BINDING COMPONENT OF ABC TRANSPORTER"/>
    <property type="match status" value="1"/>
</dbReference>
<accession>C5BY73</accession>
<feature type="domain" description="Solute-binding protein family 5" evidence="4">
    <location>
        <begin position="105"/>
        <end position="452"/>
    </location>
</feature>
<dbReference type="InterPro" id="IPR030678">
    <property type="entry name" value="Peptide/Ni-bd"/>
</dbReference>
<dbReference type="CDD" id="cd08509">
    <property type="entry name" value="PBP2_TmCBP_oligosaccharides_like"/>
    <property type="match status" value="1"/>
</dbReference>
<evidence type="ECO:0000259" key="4">
    <source>
        <dbReference type="Pfam" id="PF00496"/>
    </source>
</evidence>
<dbReference type="GO" id="GO:0015833">
    <property type="term" value="P:peptide transport"/>
    <property type="evidence" value="ECO:0007669"/>
    <property type="project" value="TreeGrafter"/>
</dbReference>
<dbReference type="Gene3D" id="3.10.105.10">
    <property type="entry name" value="Dipeptide-binding Protein, Domain 3"/>
    <property type="match status" value="1"/>
</dbReference>
<comment type="similarity">
    <text evidence="1">Belongs to the bacterial solute-binding protein 5 family.</text>
</comment>
<dbReference type="eggNOG" id="COG0747">
    <property type="taxonomic scope" value="Bacteria"/>
</dbReference>
<evidence type="ECO:0000256" key="1">
    <source>
        <dbReference type="ARBA" id="ARBA00005695"/>
    </source>
</evidence>
<dbReference type="Proteomes" id="UP000007962">
    <property type="component" value="Chromosome"/>
</dbReference>
<dbReference type="InterPro" id="IPR000914">
    <property type="entry name" value="SBP_5_dom"/>
</dbReference>
<dbReference type="KEGG" id="bcv:Bcav_2728"/>
<protein>
    <submittedName>
        <fullName evidence="5">Extracellular solute-binding protein family 5</fullName>
    </submittedName>
</protein>
<dbReference type="InterPro" id="IPR039424">
    <property type="entry name" value="SBP_5"/>
</dbReference>
<organism evidence="5 6">
    <name type="scientific">Beutenbergia cavernae (strain ATCC BAA-8 / DSM 12333 / CCUG 43141 / JCM 11478 / NBRC 16432 / NCIMB 13614 / HKI 0122)</name>
    <dbReference type="NCBI Taxonomy" id="471853"/>
    <lineage>
        <taxon>Bacteria</taxon>
        <taxon>Bacillati</taxon>
        <taxon>Actinomycetota</taxon>
        <taxon>Actinomycetes</taxon>
        <taxon>Micrococcales</taxon>
        <taxon>Beutenbergiaceae</taxon>
        <taxon>Beutenbergia</taxon>
    </lineage>
</organism>
<dbReference type="GO" id="GO:1904680">
    <property type="term" value="F:peptide transmembrane transporter activity"/>
    <property type="evidence" value="ECO:0007669"/>
    <property type="project" value="TreeGrafter"/>
</dbReference>
<sequence>MTTAHLDDESELPMRRTSRLLRAAIPLGLFAVLAAACSPNDVTDPGGSDASDGDASAELIYGNTDGGTTYVLNFNVFSPATDKSPNSNLVYEPLVRIDHSDGGTIAPWLAESWEFTEDGTSLTFTLRDDVTFSDGEPMTADDVAYSLSIPLEHPELNASGATYSAVEATGDGVVQVTFEAASFSVLNQFANLLIVPEHLWAEQDLTTWTNPEPVGTGGFTVEDFSPQQITFAARDDYWGGEFQVTTVKVVPVTQDTVKSQLLAGDVEWGTVSWANGEEEFVGVNPDTNLYQRYATGGSYAAWFNTAQAPFDDVHVRRALAMTIPRTDIVATLNRPGTEANPSGLQDGMYDDWLLPEFQGAVQDVDVDGALAELAQSGYTIENGALVKDGESYAPTISFNTDFGWDAYADMMINSWRENLGLEVAPAGSPGAALLEQQQLGDFDITINTAGGSSVFGAFSGLSSEYVLPEGEQAAANFGRWDDAATDEVLEQMAATADEAELRELGYEMQRIVVDDVPFSPIYASYWFININATSWTGWPTPEDFEYVPFPQLGPATTLTLLGLEPTGS</sequence>
<dbReference type="STRING" id="471853.Bcav_2728"/>
<dbReference type="Pfam" id="PF00496">
    <property type="entry name" value="SBP_bac_5"/>
    <property type="match status" value="1"/>
</dbReference>
<dbReference type="PANTHER" id="PTHR30290:SF9">
    <property type="entry name" value="OLIGOPEPTIDE-BINDING PROTEIN APPA"/>
    <property type="match status" value="1"/>
</dbReference>
<dbReference type="AlphaFoldDB" id="C5BY73"/>
<keyword evidence="2" id="KW-0813">Transport</keyword>
<proteinExistence type="inferred from homology"/>
<dbReference type="Gene3D" id="3.90.76.10">
    <property type="entry name" value="Dipeptide-binding Protein, Domain 1"/>
    <property type="match status" value="1"/>
</dbReference>
<gene>
    <name evidence="5" type="ordered locus">Bcav_2728</name>
</gene>
<keyword evidence="6" id="KW-1185">Reference proteome</keyword>
<name>C5BY73_BEUC1</name>
<evidence type="ECO:0000256" key="2">
    <source>
        <dbReference type="ARBA" id="ARBA00022448"/>
    </source>
</evidence>
<dbReference type="HOGENOM" id="CLU_017028_8_3_11"/>
<dbReference type="GO" id="GO:0042597">
    <property type="term" value="C:periplasmic space"/>
    <property type="evidence" value="ECO:0007669"/>
    <property type="project" value="UniProtKB-ARBA"/>
</dbReference>
<evidence type="ECO:0000256" key="3">
    <source>
        <dbReference type="ARBA" id="ARBA00022729"/>
    </source>
</evidence>
<dbReference type="SUPFAM" id="SSF53850">
    <property type="entry name" value="Periplasmic binding protein-like II"/>
    <property type="match status" value="1"/>
</dbReference>
<dbReference type="RefSeq" id="WP_015883213.1">
    <property type="nucleotide sequence ID" value="NC_012669.1"/>
</dbReference>
<keyword evidence="3" id="KW-0732">Signal</keyword>
<dbReference type="Gene3D" id="3.40.190.10">
    <property type="entry name" value="Periplasmic binding protein-like II"/>
    <property type="match status" value="1"/>
</dbReference>
<reference evidence="5 6" key="1">
    <citation type="journal article" date="2009" name="Stand. Genomic Sci.">
        <title>Complete genome sequence of Beutenbergia cavernae type strain (HKI 0122).</title>
        <authorList>
            <person name="Land M."/>
            <person name="Pukall R."/>
            <person name="Abt B."/>
            <person name="Goker M."/>
            <person name="Rohde M."/>
            <person name="Glavina Del Rio T."/>
            <person name="Tice H."/>
            <person name="Copeland A."/>
            <person name="Cheng J.F."/>
            <person name="Lucas S."/>
            <person name="Chen F."/>
            <person name="Nolan M."/>
            <person name="Bruce D."/>
            <person name="Goodwin L."/>
            <person name="Pitluck S."/>
            <person name="Ivanova N."/>
            <person name="Mavromatis K."/>
            <person name="Ovchinnikova G."/>
            <person name="Pati A."/>
            <person name="Chen A."/>
            <person name="Palaniappan K."/>
            <person name="Hauser L."/>
            <person name="Chang Y.J."/>
            <person name="Jefferies C.C."/>
            <person name="Saunders E."/>
            <person name="Brettin T."/>
            <person name="Detter J.C."/>
            <person name="Han C."/>
            <person name="Chain P."/>
            <person name="Bristow J."/>
            <person name="Eisen J.A."/>
            <person name="Markowitz V."/>
            <person name="Hugenholtz P."/>
            <person name="Kyrpides N.C."/>
            <person name="Klenk H.P."/>
            <person name="Lapidus A."/>
        </authorList>
    </citation>
    <scope>NUCLEOTIDE SEQUENCE [LARGE SCALE GENOMIC DNA]</scope>
    <source>
        <strain evidence="6">ATCC BAA-8 / DSM 12333 / NBRC 16432</strain>
    </source>
</reference>
<dbReference type="PIRSF" id="PIRSF002741">
    <property type="entry name" value="MppA"/>
    <property type="match status" value="1"/>
</dbReference>
<evidence type="ECO:0000313" key="5">
    <source>
        <dbReference type="EMBL" id="ACQ80973.1"/>
    </source>
</evidence>
<dbReference type="EMBL" id="CP001618">
    <property type="protein sequence ID" value="ACQ80973.1"/>
    <property type="molecule type" value="Genomic_DNA"/>
</dbReference>
<dbReference type="GO" id="GO:0043190">
    <property type="term" value="C:ATP-binding cassette (ABC) transporter complex"/>
    <property type="evidence" value="ECO:0007669"/>
    <property type="project" value="InterPro"/>
</dbReference>
<evidence type="ECO:0000313" key="6">
    <source>
        <dbReference type="Proteomes" id="UP000007962"/>
    </source>
</evidence>